<dbReference type="InterPro" id="IPR023586">
    <property type="entry name" value="Ile-tRNA-ligase_type2"/>
</dbReference>
<dbReference type="SUPFAM" id="SSF52374">
    <property type="entry name" value="Nucleotidylyl transferase"/>
    <property type="match status" value="1"/>
</dbReference>
<dbReference type="GO" id="GO:0006428">
    <property type="term" value="P:isoleucyl-tRNA aminoacylation"/>
    <property type="evidence" value="ECO:0007669"/>
    <property type="project" value="TreeGrafter"/>
</dbReference>
<comment type="catalytic activity">
    <reaction evidence="6">
        <text>tRNA(Ile) + L-isoleucine + ATP = L-isoleucyl-tRNA(Ile) + AMP + diphosphate</text>
        <dbReference type="Rhea" id="RHEA:11060"/>
        <dbReference type="Rhea" id="RHEA-COMP:9666"/>
        <dbReference type="Rhea" id="RHEA-COMP:9695"/>
        <dbReference type="ChEBI" id="CHEBI:30616"/>
        <dbReference type="ChEBI" id="CHEBI:33019"/>
        <dbReference type="ChEBI" id="CHEBI:58045"/>
        <dbReference type="ChEBI" id="CHEBI:78442"/>
        <dbReference type="ChEBI" id="CHEBI:78528"/>
        <dbReference type="ChEBI" id="CHEBI:456215"/>
        <dbReference type="EC" id="6.1.1.5"/>
    </reaction>
</comment>
<dbReference type="AlphaFoldDB" id="A0A834LQI9"/>
<evidence type="ECO:0000313" key="11">
    <source>
        <dbReference type="Proteomes" id="UP000626092"/>
    </source>
</evidence>
<reference evidence="10" key="1">
    <citation type="submission" date="2019-11" db="EMBL/GenBank/DDBJ databases">
        <authorList>
            <person name="Liu Y."/>
            <person name="Hou J."/>
            <person name="Li T.-Q."/>
            <person name="Guan C.-H."/>
            <person name="Wu X."/>
            <person name="Wu H.-Z."/>
            <person name="Ling F."/>
            <person name="Zhang R."/>
            <person name="Shi X.-G."/>
            <person name="Ren J.-P."/>
            <person name="Chen E.-F."/>
            <person name="Sun J.-M."/>
        </authorList>
    </citation>
    <scope>NUCLEOTIDE SEQUENCE</scope>
    <source>
        <strain evidence="10">Adult_tree_wgs_1</strain>
        <tissue evidence="10">Leaves</tissue>
    </source>
</reference>
<feature type="domain" description="Methionyl/Valyl/Leucyl/Isoleucyl-tRNA synthetase anticodon-binding" evidence="9">
    <location>
        <begin position="510"/>
        <end position="622"/>
    </location>
</feature>
<name>A0A834LQI9_RHOSS</name>
<proteinExistence type="predicted"/>
<protein>
    <recommendedName>
        <fullName evidence="12">Isoleucine--tRNA ligase</fullName>
    </recommendedName>
</protein>
<dbReference type="GO" id="GO:0004822">
    <property type="term" value="F:isoleucine-tRNA ligase activity"/>
    <property type="evidence" value="ECO:0007669"/>
    <property type="project" value="UniProtKB-EC"/>
</dbReference>
<evidence type="ECO:0000256" key="1">
    <source>
        <dbReference type="ARBA" id="ARBA00022598"/>
    </source>
</evidence>
<evidence type="ECO:0000256" key="3">
    <source>
        <dbReference type="ARBA" id="ARBA00022840"/>
    </source>
</evidence>
<keyword evidence="7" id="KW-0472">Membrane</keyword>
<organism evidence="10 11">
    <name type="scientific">Rhododendron simsii</name>
    <name type="common">Sims's rhododendron</name>
    <dbReference type="NCBI Taxonomy" id="118357"/>
    <lineage>
        <taxon>Eukaryota</taxon>
        <taxon>Viridiplantae</taxon>
        <taxon>Streptophyta</taxon>
        <taxon>Embryophyta</taxon>
        <taxon>Tracheophyta</taxon>
        <taxon>Spermatophyta</taxon>
        <taxon>Magnoliopsida</taxon>
        <taxon>eudicotyledons</taxon>
        <taxon>Gunneridae</taxon>
        <taxon>Pentapetalae</taxon>
        <taxon>asterids</taxon>
        <taxon>Ericales</taxon>
        <taxon>Ericaceae</taxon>
        <taxon>Ericoideae</taxon>
        <taxon>Rhodoreae</taxon>
        <taxon>Rhododendron</taxon>
    </lineage>
</organism>
<dbReference type="InterPro" id="IPR009080">
    <property type="entry name" value="tRNAsynth_Ia_anticodon-bd"/>
</dbReference>
<feature type="domain" description="Aminoacyl-tRNA synthetase class Ia" evidence="8">
    <location>
        <begin position="207"/>
        <end position="350"/>
    </location>
</feature>
<dbReference type="GO" id="GO:0000049">
    <property type="term" value="F:tRNA binding"/>
    <property type="evidence" value="ECO:0007669"/>
    <property type="project" value="InterPro"/>
</dbReference>
<keyword evidence="5" id="KW-0030">Aminoacyl-tRNA synthetase</keyword>
<feature type="domain" description="Aminoacyl-tRNA synthetase class Ia" evidence="8">
    <location>
        <begin position="367"/>
        <end position="411"/>
    </location>
</feature>
<keyword evidence="7" id="KW-1133">Transmembrane helix</keyword>
<dbReference type="Pfam" id="PF08264">
    <property type="entry name" value="Anticodon_1"/>
    <property type="match status" value="1"/>
</dbReference>
<gene>
    <name evidence="10" type="ORF">RHSIM_Rhsim05G0110000</name>
</gene>
<dbReference type="PANTHER" id="PTHR42780:SF1">
    <property type="entry name" value="ISOLEUCINE--TRNA LIGASE, CYTOPLASMIC"/>
    <property type="match status" value="1"/>
</dbReference>
<evidence type="ECO:0000313" key="10">
    <source>
        <dbReference type="EMBL" id="KAF7144326.1"/>
    </source>
</evidence>
<dbReference type="GO" id="GO:0005524">
    <property type="term" value="F:ATP binding"/>
    <property type="evidence" value="ECO:0007669"/>
    <property type="project" value="UniProtKB-KW"/>
</dbReference>
<evidence type="ECO:0008006" key="12">
    <source>
        <dbReference type="Google" id="ProtNLM"/>
    </source>
</evidence>
<dbReference type="PANTHER" id="PTHR42780">
    <property type="entry name" value="SOLEUCYL-TRNA SYNTHETASE"/>
    <property type="match status" value="1"/>
</dbReference>
<dbReference type="EMBL" id="WJXA01000005">
    <property type="protein sequence ID" value="KAF7144326.1"/>
    <property type="molecule type" value="Genomic_DNA"/>
</dbReference>
<evidence type="ECO:0000256" key="4">
    <source>
        <dbReference type="ARBA" id="ARBA00022917"/>
    </source>
</evidence>
<evidence type="ECO:0000256" key="5">
    <source>
        <dbReference type="ARBA" id="ARBA00023146"/>
    </source>
</evidence>
<accession>A0A834LQI9</accession>
<evidence type="ECO:0000256" key="7">
    <source>
        <dbReference type="SAM" id="Phobius"/>
    </source>
</evidence>
<dbReference type="InterPro" id="IPR014729">
    <property type="entry name" value="Rossmann-like_a/b/a_fold"/>
</dbReference>
<dbReference type="InterPro" id="IPR033709">
    <property type="entry name" value="Anticodon_Ile_ABEc"/>
</dbReference>
<dbReference type="Pfam" id="PF00133">
    <property type="entry name" value="tRNA-synt_1"/>
    <property type="match status" value="3"/>
</dbReference>
<dbReference type="Gene3D" id="3.40.50.620">
    <property type="entry name" value="HUPs"/>
    <property type="match status" value="2"/>
</dbReference>
<evidence type="ECO:0000256" key="6">
    <source>
        <dbReference type="ARBA" id="ARBA00048359"/>
    </source>
</evidence>
<dbReference type="SUPFAM" id="SSF47323">
    <property type="entry name" value="Anticodon-binding domain of a subclass of class I aminoacyl-tRNA synthetases"/>
    <property type="match status" value="1"/>
</dbReference>
<evidence type="ECO:0000259" key="8">
    <source>
        <dbReference type="Pfam" id="PF00133"/>
    </source>
</evidence>
<sequence>MEATNTRTQYFSGLGKSIEHSLTHTVTPAFKFQNLSLSKSYQTLPWVRLPPSSILISGSLSQQQPLLPTTRRRPPWVNRPSCSRHRRCHSVASRHRSRRTLCCPPACCFRHRRQPTIKVSAVPRVASDRALGGKIFEYVVESRLLGFWTGSGWWQDIFWPMCCRGKKSSYMVLEICDIMTTTTTCSFELHLSDKESLKVCCCGQVERSIATKQQTYWVPDFVKEKRFHNWLENARDWAVSRRRFWGTPLPVWTSDDGEETIVMDSIDKLEKFSGVKHVLAFINIFFYVLCFRICGLWFKVFDCWFESGSMPYAYIHYPFENVELFEKNFPWHFVAEGLDQTRGWVSPIVFFIGWNWALSFSFSMHKFYTLMVLSTALFGKSAFRNLICNGLVLAEDGRKTSKRLKNCPSPIEDGRKMSKRLKNYPSPMEVINDYGADALRLYIINSPVVRAEPLCFKKDGVFGVVKDVFLPWYNAYRFLVQNAKRLEVEGLAPFIPVDKVTLQQSSNVLDQWINSATLSLVHFVQQEMNGYRLYIVVPYLLKFLDDLTNVYGWFNRKRLKDRTGEDDCRVALSTLYHVLLTSCKAMAPFTPFFSEVLYQNLLKASNGLEESIHFCSFPQEEREGIVNSCCASVKSVFLGSLGGTCLKPFVFSGRATEMVVVHLDAEFLDDIAGKLKETSLNIYSR</sequence>
<evidence type="ECO:0000259" key="9">
    <source>
        <dbReference type="Pfam" id="PF08264"/>
    </source>
</evidence>
<keyword evidence="4" id="KW-0648">Protein biosynthesis</keyword>
<dbReference type="InterPro" id="IPR013155">
    <property type="entry name" value="M/V/L/I-tRNA-synth_anticd-bd"/>
</dbReference>
<dbReference type="Proteomes" id="UP000626092">
    <property type="component" value="Unassembled WGS sequence"/>
</dbReference>
<dbReference type="CDD" id="cd07961">
    <property type="entry name" value="Anticodon_Ia_Ile_ABEc"/>
    <property type="match status" value="1"/>
</dbReference>
<keyword evidence="7" id="KW-0812">Transmembrane</keyword>
<keyword evidence="3" id="KW-0067">ATP-binding</keyword>
<dbReference type="OrthoDB" id="1706657at2759"/>
<comment type="caution">
    <text evidence="10">The sequence shown here is derived from an EMBL/GenBank/DDBJ whole genome shotgun (WGS) entry which is preliminary data.</text>
</comment>
<keyword evidence="11" id="KW-1185">Reference proteome</keyword>
<feature type="transmembrane region" description="Helical" evidence="7">
    <location>
        <begin position="278"/>
        <end position="298"/>
    </location>
</feature>
<keyword evidence="2" id="KW-0547">Nucleotide-binding</keyword>
<feature type="domain" description="Aminoacyl-tRNA synthetase class Ia" evidence="8">
    <location>
        <begin position="412"/>
        <end position="452"/>
    </location>
</feature>
<dbReference type="InterPro" id="IPR002300">
    <property type="entry name" value="aa-tRNA-synth_Ia"/>
</dbReference>
<dbReference type="Gene3D" id="1.10.730.10">
    <property type="entry name" value="Isoleucyl-tRNA Synthetase, Domain 1"/>
    <property type="match status" value="1"/>
</dbReference>
<evidence type="ECO:0000256" key="2">
    <source>
        <dbReference type="ARBA" id="ARBA00022741"/>
    </source>
</evidence>
<keyword evidence="1" id="KW-0436">Ligase</keyword>